<dbReference type="HOGENOM" id="CLU_1916840_0_0_1"/>
<evidence type="ECO:0000313" key="5">
    <source>
        <dbReference type="EMBL" id="KIW98950.1"/>
    </source>
</evidence>
<dbReference type="Proteomes" id="UP000053789">
    <property type="component" value="Unassembled WGS sequence"/>
</dbReference>
<evidence type="ECO:0000313" key="6">
    <source>
        <dbReference type="Proteomes" id="UP000053789"/>
    </source>
</evidence>
<keyword evidence="6" id="KW-1185">Reference proteome</keyword>
<proteinExistence type="inferred from homology"/>
<dbReference type="GeneID" id="27693541"/>
<accession>A0A0D2I6P0</accession>
<dbReference type="PROSITE" id="PS00122">
    <property type="entry name" value="CARBOXYLESTERASE_B_1"/>
    <property type="match status" value="1"/>
</dbReference>
<dbReference type="EMBL" id="KN846980">
    <property type="protein sequence ID" value="KIW98950.1"/>
    <property type="molecule type" value="Genomic_DNA"/>
</dbReference>
<protein>
    <recommendedName>
        <fullName evidence="3">Carboxylic ester hydrolase</fullName>
        <ecNumber evidence="3">3.1.1.-</ecNumber>
    </recommendedName>
</protein>
<evidence type="ECO:0000256" key="3">
    <source>
        <dbReference type="RuleBase" id="RU361235"/>
    </source>
</evidence>
<dbReference type="RefSeq" id="XP_016625619.1">
    <property type="nucleotide sequence ID" value="XM_016758370.1"/>
</dbReference>
<comment type="similarity">
    <text evidence="1 3">Belongs to the type-B carboxylesterase/lipase family.</text>
</comment>
<organism evidence="5 6">
    <name type="scientific">Cladophialophora bantiana (strain ATCC 10958 / CBS 173.52 / CDC B-1940 / NIH 8579)</name>
    <name type="common">Xylohypha bantiana</name>
    <dbReference type="NCBI Taxonomy" id="1442370"/>
    <lineage>
        <taxon>Eukaryota</taxon>
        <taxon>Fungi</taxon>
        <taxon>Dikarya</taxon>
        <taxon>Ascomycota</taxon>
        <taxon>Pezizomycotina</taxon>
        <taxon>Eurotiomycetes</taxon>
        <taxon>Chaetothyriomycetidae</taxon>
        <taxon>Chaetothyriales</taxon>
        <taxon>Herpotrichiellaceae</taxon>
        <taxon>Cladophialophora</taxon>
    </lineage>
</organism>
<feature type="domain" description="Carboxylesterase type B" evidence="4">
    <location>
        <begin position="7"/>
        <end position="77"/>
    </location>
</feature>
<dbReference type="InterPro" id="IPR029058">
    <property type="entry name" value="AB_hydrolase_fold"/>
</dbReference>
<reference evidence="5" key="1">
    <citation type="submission" date="2015-01" db="EMBL/GenBank/DDBJ databases">
        <title>The Genome Sequence of Cladophialophora bantiana CBS 173.52.</title>
        <authorList>
            <consortium name="The Broad Institute Genomics Platform"/>
            <person name="Cuomo C."/>
            <person name="de Hoog S."/>
            <person name="Gorbushina A."/>
            <person name="Stielow B."/>
            <person name="Teixiera M."/>
            <person name="Abouelleil A."/>
            <person name="Chapman S.B."/>
            <person name="Priest M."/>
            <person name="Young S.K."/>
            <person name="Wortman J."/>
            <person name="Nusbaum C."/>
            <person name="Birren B."/>
        </authorList>
    </citation>
    <scope>NUCLEOTIDE SEQUENCE [LARGE SCALE GENOMIC DNA]</scope>
    <source>
        <strain evidence="5">CBS 173.52</strain>
    </source>
</reference>
<evidence type="ECO:0000256" key="2">
    <source>
        <dbReference type="ARBA" id="ARBA00022801"/>
    </source>
</evidence>
<dbReference type="VEuPathDB" id="FungiDB:Z519_00613"/>
<dbReference type="EC" id="3.1.1.-" evidence="3"/>
<evidence type="ECO:0000259" key="4">
    <source>
        <dbReference type="Pfam" id="PF00135"/>
    </source>
</evidence>
<name>A0A0D2I6P0_CLAB1</name>
<sequence>MPGQAAVVSIQYRLTGFGLFGGSQIAESGSSNAGLQDQRLALNWVQRYTASFGGDPERVIINGGSAGGGSVIYQLLYNGDEHQPPYAAAVAEFPGLPTLLNSSQLEVQFLLALSEADCSDISCLLHSGGRMH</sequence>
<evidence type="ECO:0000256" key="1">
    <source>
        <dbReference type="ARBA" id="ARBA00005964"/>
    </source>
</evidence>
<dbReference type="Gene3D" id="3.40.50.1820">
    <property type="entry name" value="alpha/beta hydrolase"/>
    <property type="match status" value="1"/>
</dbReference>
<dbReference type="InterPro" id="IPR002018">
    <property type="entry name" value="CarbesteraseB"/>
</dbReference>
<dbReference type="SUPFAM" id="SSF53474">
    <property type="entry name" value="alpha/beta-Hydrolases"/>
    <property type="match status" value="1"/>
</dbReference>
<dbReference type="AlphaFoldDB" id="A0A0D2I6P0"/>
<dbReference type="PANTHER" id="PTHR11559">
    <property type="entry name" value="CARBOXYLESTERASE"/>
    <property type="match status" value="1"/>
</dbReference>
<keyword evidence="2 3" id="KW-0378">Hydrolase</keyword>
<dbReference type="OrthoDB" id="408631at2759"/>
<dbReference type="Pfam" id="PF00135">
    <property type="entry name" value="COesterase"/>
    <property type="match status" value="1"/>
</dbReference>
<dbReference type="InterPro" id="IPR019826">
    <property type="entry name" value="Carboxylesterase_B_AS"/>
</dbReference>
<dbReference type="InterPro" id="IPR050309">
    <property type="entry name" value="Type-B_Carboxylest/Lipase"/>
</dbReference>
<dbReference type="GO" id="GO:0016787">
    <property type="term" value="F:hydrolase activity"/>
    <property type="evidence" value="ECO:0007669"/>
    <property type="project" value="UniProtKB-KW"/>
</dbReference>
<gene>
    <name evidence="5" type="ORF">Z519_00613</name>
</gene>